<dbReference type="STRING" id="464.Lgor_0686"/>
<proteinExistence type="predicted"/>
<evidence type="ECO:0000313" key="2">
    <source>
        <dbReference type="EMBL" id="SIQ97219.1"/>
    </source>
</evidence>
<evidence type="ECO:0000313" key="3">
    <source>
        <dbReference type="EMBL" id="STO25981.1"/>
    </source>
</evidence>
<gene>
    <name evidence="3" type="ORF">NCTC11401_02832</name>
    <name evidence="2" type="ORF">SAMN05421777_1058</name>
</gene>
<reference evidence="2 4" key="1">
    <citation type="submission" date="2017-01" db="EMBL/GenBank/DDBJ databases">
        <authorList>
            <person name="Varghese N."/>
            <person name="Submissions S."/>
        </authorList>
    </citation>
    <scope>NUCLEOTIDE SEQUENCE [LARGE SCALE GENOMIC DNA]</scope>
    <source>
        <strain evidence="2 4">ATCC 33342</strain>
    </source>
</reference>
<sequence>MAENVSVVSSKSEKPLIRENLLKIIKMAENSIEIAEYARKAVHQIIATYKSPEKMKIGEQIGKTFDEITQLAIYQCSPQESRTWAGKPPVSKKESMHRGITQEAVDILSKENYPGIRFDFGISKDGHFVRGYASTEKGAPPFEKKTEDLLDSLFNAWLANNHQVETEKGYFFKKDSDGNTRKLTAEEVEELMSDSGQEFKDYLESNNFQTAIVSRHREYPGEQRLAEAKKATVQKAVEKAVERVMESEEAEKVEPEIQPTGIGPS</sequence>
<dbReference type="OrthoDB" id="5635174at2"/>
<dbReference type="AlphaFoldDB" id="A0A377GMG0"/>
<dbReference type="RefSeq" id="WP_058467190.1">
    <property type="nucleotide sequence ID" value="NZ_CAAAIX010000011.1"/>
</dbReference>
<reference evidence="3 5" key="2">
    <citation type="submission" date="2018-06" db="EMBL/GenBank/DDBJ databases">
        <authorList>
            <consortium name="Pathogen Informatics"/>
            <person name="Doyle S."/>
        </authorList>
    </citation>
    <scope>NUCLEOTIDE SEQUENCE [LARGE SCALE GENOMIC DNA]</scope>
    <source>
        <strain evidence="3 5">NCTC11401</strain>
    </source>
</reference>
<dbReference type="EMBL" id="UGGV01000001">
    <property type="protein sequence ID" value="STO25981.1"/>
    <property type="molecule type" value="Genomic_DNA"/>
</dbReference>
<organism evidence="3 5">
    <name type="scientific">Fluoribacter gormanii</name>
    <dbReference type="NCBI Taxonomy" id="464"/>
    <lineage>
        <taxon>Bacteria</taxon>
        <taxon>Pseudomonadati</taxon>
        <taxon>Pseudomonadota</taxon>
        <taxon>Gammaproteobacteria</taxon>
        <taxon>Legionellales</taxon>
        <taxon>Legionellaceae</taxon>
        <taxon>Fluoribacter</taxon>
    </lineage>
</organism>
<feature type="compositionally biased region" description="Basic and acidic residues" evidence="1">
    <location>
        <begin position="244"/>
        <end position="255"/>
    </location>
</feature>
<dbReference type="InterPro" id="IPR056465">
    <property type="entry name" value="DotY"/>
</dbReference>
<evidence type="ECO:0000256" key="1">
    <source>
        <dbReference type="SAM" id="MobiDB-lite"/>
    </source>
</evidence>
<dbReference type="EMBL" id="FTNL01000005">
    <property type="protein sequence ID" value="SIQ97219.1"/>
    <property type="molecule type" value="Genomic_DNA"/>
</dbReference>
<protein>
    <submittedName>
        <fullName evidence="3">Uncharacterized protein</fullName>
    </submittedName>
</protein>
<accession>A0A377GMG0</accession>
<feature type="region of interest" description="Disordered" evidence="1">
    <location>
        <begin position="244"/>
        <end position="265"/>
    </location>
</feature>
<dbReference type="Proteomes" id="UP000186808">
    <property type="component" value="Unassembled WGS sequence"/>
</dbReference>
<dbReference type="Proteomes" id="UP000254374">
    <property type="component" value="Unassembled WGS sequence"/>
</dbReference>
<name>A0A377GMG0_9GAMM</name>
<evidence type="ECO:0000313" key="5">
    <source>
        <dbReference type="Proteomes" id="UP000254374"/>
    </source>
</evidence>
<keyword evidence="4" id="KW-1185">Reference proteome</keyword>
<dbReference type="Pfam" id="PF23131">
    <property type="entry name" value="DotY"/>
    <property type="match status" value="1"/>
</dbReference>
<evidence type="ECO:0000313" key="4">
    <source>
        <dbReference type="Proteomes" id="UP000186808"/>
    </source>
</evidence>